<dbReference type="CDD" id="cd00761">
    <property type="entry name" value="Glyco_tranf_GTA_type"/>
    <property type="match status" value="1"/>
</dbReference>
<accession>A0AAU8GWN1</accession>
<dbReference type="Pfam" id="PF00535">
    <property type="entry name" value="Glycos_transf_2"/>
    <property type="match status" value="1"/>
</dbReference>
<reference evidence="2" key="1">
    <citation type="submission" date="2024-01" db="EMBL/GenBank/DDBJ databases">
        <title>The first autotrophic representatives of the genus Thermodesulfovibrio.</title>
        <authorList>
            <person name="Maltseva A.I."/>
            <person name="Elcheninov A.G."/>
            <person name="Kublanov I.V."/>
            <person name="Lebedinsky A.V."/>
            <person name="Frolov E.N."/>
        </authorList>
    </citation>
    <scope>NUCLEOTIDE SEQUENCE</scope>
    <source>
        <strain evidence="2">3907-1M</strain>
    </source>
</reference>
<dbReference type="GO" id="GO:0016758">
    <property type="term" value="F:hexosyltransferase activity"/>
    <property type="evidence" value="ECO:0007669"/>
    <property type="project" value="UniProtKB-ARBA"/>
</dbReference>
<dbReference type="InterPro" id="IPR001173">
    <property type="entry name" value="Glyco_trans_2-like"/>
</dbReference>
<dbReference type="EC" id="2.4.-.-" evidence="2"/>
<proteinExistence type="predicted"/>
<dbReference type="SUPFAM" id="SSF53448">
    <property type="entry name" value="Nucleotide-diphospho-sugar transferases"/>
    <property type="match status" value="1"/>
</dbReference>
<dbReference type="EMBL" id="CP144373">
    <property type="protein sequence ID" value="XCH46926.1"/>
    <property type="molecule type" value="Genomic_DNA"/>
</dbReference>
<evidence type="ECO:0000313" key="2">
    <source>
        <dbReference type="EMBL" id="XCH46926.1"/>
    </source>
</evidence>
<dbReference type="InterPro" id="IPR029044">
    <property type="entry name" value="Nucleotide-diphossugar_trans"/>
</dbReference>
<feature type="domain" description="Glycosyltransferase 2-like" evidence="1">
    <location>
        <begin position="10"/>
        <end position="115"/>
    </location>
</feature>
<dbReference type="AlphaFoldDB" id="A0AAU8GWN1"/>
<gene>
    <name evidence="2" type="ORF">V4D30_01275</name>
</gene>
<dbReference type="RefSeq" id="WP_353684452.1">
    <property type="nucleotide sequence ID" value="NZ_CP144373.1"/>
</dbReference>
<evidence type="ECO:0000259" key="1">
    <source>
        <dbReference type="Pfam" id="PF00535"/>
    </source>
</evidence>
<organism evidence="2">
    <name type="scientific">Thermodesulfovibrio autotrophicus</name>
    <dbReference type="NCBI Taxonomy" id="3118333"/>
    <lineage>
        <taxon>Bacteria</taxon>
        <taxon>Pseudomonadati</taxon>
        <taxon>Nitrospirota</taxon>
        <taxon>Thermodesulfovibrionia</taxon>
        <taxon>Thermodesulfovibrionales</taxon>
        <taxon>Thermodesulfovibrionaceae</taxon>
        <taxon>Thermodesulfovibrio</taxon>
    </lineage>
</organism>
<dbReference type="Gene3D" id="3.90.550.10">
    <property type="entry name" value="Spore Coat Polysaccharide Biosynthesis Protein SpsA, Chain A"/>
    <property type="match status" value="1"/>
</dbReference>
<dbReference type="KEGG" id="taut:V4D30_01275"/>
<name>A0AAU8GWN1_9BACT</name>
<sequence>MKFKYEPLVSIITLTYNHENYIAECIESVLCQTYENWEMIILDDASTDKTPYIVERYAKKNKKIKFIRNEKNKGPLYLDENYNTALKECKGEWIGYLEGDDVLTKKSLEYRIMALNSIDENQRKYISLLHGKAGRIWMDSNIIDIVEYMHFDKRIINNDPIGAALNYFLLGLNFIYPGSVLINEKKLQKIGGFIQYPKEIRLVDFPTWCYLTLEGKFLFLDKILYFWRRHDKSITMNYNIEISKAVIKFIEKFWQENENRIPEKIKNNLRSYLGYHTKLELLKNLIMNCDFNEAKFVYEEIKNMNLSNLMQEHIVFRLKRTITFLALKLKSSFILKLALSIKRKKYDKILGTYQPFFFKNLEF</sequence>
<protein>
    <submittedName>
        <fullName evidence="2">Glycosyltransferase family 2 protein</fullName>
        <ecNumber evidence="2">2.4.-.-</ecNumber>
    </submittedName>
</protein>
<keyword evidence="2" id="KW-0328">Glycosyltransferase</keyword>
<dbReference type="PANTHER" id="PTHR22916">
    <property type="entry name" value="GLYCOSYLTRANSFERASE"/>
    <property type="match status" value="1"/>
</dbReference>
<keyword evidence="2" id="KW-0808">Transferase</keyword>